<evidence type="ECO:0000256" key="9">
    <source>
        <dbReference type="ARBA" id="ARBA00022792"/>
    </source>
</evidence>
<reference evidence="22 23" key="1">
    <citation type="journal article" date="2018" name="PLoS Pathog.">
        <title>Evolution of structural diversity of trichothecenes, a family of toxins produced by plant pathogenic and entomopathogenic fungi.</title>
        <authorList>
            <person name="Proctor R.H."/>
            <person name="McCormick S.P."/>
            <person name="Kim H.S."/>
            <person name="Cardoza R.E."/>
            <person name="Stanley A.M."/>
            <person name="Lindo L."/>
            <person name="Kelly A."/>
            <person name="Brown D.W."/>
            <person name="Lee T."/>
            <person name="Vaughan M.M."/>
            <person name="Alexander N.J."/>
            <person name="Busman M."/>
            <person name="Gutierrez S."/>
        </authorList>
    </citation>
    <scope>NUCLEOTIDE SEQUENCE [LARGE SCALE GENOMIC DNA]</scope>
    <source>
        <strain evidence="22 23">NRRL 3299</strain>
    </source>
</reference>
<evidence type="ECO:0000256" key="7">
    <source>
        <dbReference type="ARBA" id="ARBA00022723"/>
    </source>
</evidence>
<dbReference type="InterPro" id="IPR004014">
    <property type="entry name" value="ATPase_P-typ_cation-transptr_N"/>
</dbReference>
<keyword evidence="7" id="KW-0479">Metal-binding</keyword>
<keyword evidence="13 18" id="KW-1133">Transmembrane helix</keyword>
<dbReference type="PANTHER" id="PTHR24093">
    <property type="entry name" value="CATION TRANSPORTING ATPASE"/>
    <property type="match status" value="1"/>
</dbReference>
<dbReference type="NCBIfam" id="TIGR01494">
    <property type="entry name" value="ATPase_P-type"/>
    <property type="match status" value="1"/>
</dbReference>
<evidence type="ECO:0000256" key="12">
    <source>
        <dbReference type="ARBA" id="ARBA00022982"/>
    </source>
</evidence>
<feature type="transmembrane region" description="Helical" evidence="18">
    <location>
        <begin position="274"/>
        <end position="301"/>
    </location>
</feature>
<dbReference type="Gene3D" id="3.40.1110.10">
    <property type="entry name" value="Calcium-transporting ATPase, cytoplasmic domain N"/>
    <property type="match status" value="1"/>
</dbReference>
<accession>A0A395RIY1</accession>
<evidence type="ECO:0000259" key="21">
    <source>
        <dbReference type="Pfam" id="PF00690"/>
    </source>
</evidence>
<dbReference type="InterPro" id="IPR008250">
    <property type="entry name" value="ATPase_P-typ_transduc_dom_A_sf"/>
</dbReference>
<evidence type="ECO:0000256" key="16">
    <source>
        <dbReference type="ARBA" id="ARBA00044247"/>
    </source>
</evidence>
<evidence type="ECO:0000259" key="20">
    <source>
        <dbReference type="Pfam" id="PF00689"/>
    </source>
</evidence>
<evidence type="ECO:0000256" key="8">
    <source>
        <dbReference type="ARBA" id="ARBA00022741"/>
    </source>
</evidence>
<dbReference type="Gene3D" id="1.20.5.260">
    <property type="entry name" value="Cytochrome b-c1 complex subunit 9"/>
    <property type="match status" value="1"/>
</dbReference>
<dbReference type="InterPro" id="IPR059000">
    <property type="entry name" value="ATPase_P-type_domA"/>
</dbReference>
<comment type="subcellular location">
    <subcellularLocation>
        <location evidence="1">Endomembrane system</location>
        <topology evidence="1">Multi-pass membrane protein</topology>
    </subcellularLocation>
    <subcellularLocation>
        <location evidence="2">Mitochondrion inner membrane</location>
        <topology evidence="2">Single-pass membrane protein</topology>
    </subcellularLocation>
</comment>
<feature type="region of interest" description="Disordered" evidence="17">
    <location>
        <begin position="852"/>
        <end position="884"/>
    </location>
</feature>
<dbReference type="SUPFAM" id="SSF81514">
    <property type="entry name" value="Subunit X (non-heme 7 kDa protein) of cytochrome bc1 complex (Ubiquinol-cytochrome c reductase)"/>
    <property type="match status" value="1"/>
</dbReference>
<evidence type="ECO:0000256" key="3">
    <source>
        <dbReference type="ARBA" id="ARBA00007856"/>
    </source>
</evidence>
<comment type="similarity">
    <text evidence="3">Belongs to the UQCR10/QCR9 family.</text>
</comment>
<dbReference type="Pfam" id="PF13246">
    <property type="entry name" value="Cation_ATPase"/>
    <property type="match status" value="1"/>
</dbReference>
<dbReference type="AlphaFoldDB" id="A0A395RIY1"/>
<dbReference type="SUPFAM" id="SSF81665">
    <property type="entry name" value="Calcium ATPase, transmembrane domain M"/>
    <property type="match status" value="2"/>
</dbReference>
<dbReference type="Pfam" id="PF00690">
    <property type="entry name" value="Cation_ATPase_N"/>
    <property type="match status" value="1"/>
</dbReference>
<name>A0A395RIY1_FUSSP</name>
<feature type="domain" description="Cation-transporting P-type ATPase C-terminal" evidence="20">
    <location>
        <begin position="659"/>
        <end position="748"/>
    </location>
</feature>
<keyword evidence="11" id="KW-0460">Magnesium</keyword>
<evidence type="ECO:0000256" key="1">
    <source>
        <dbReference type="ARBA" id="ARBA00004127"/>
    </source>
</evidence>
<dbReference type="Gene3D" id="1.20.1110.10">
    <property type="entry name" value="Calcium-transporting ATPase, transmembrane domain"/>
    <property type="match status" value="3"/>
</dbReference>
<keyword evidence="9" id="KW-0999">Mitochondrion inner membrane</keyword>
<gene>
    <name evidence="22" type="ORF">FSPOR_10906</name>
</gene>
<keyword evidence="14" id="KW-0496">Mitochondrion</keyword>
<dbReference type="GO" id="GO:0045275">
    <property type="term" value="C:respiratory chain complex III"/>
    <property type="evidence" value="ECO:0007669"/>
    <property type="project" value="InterPro"/>
</dbReference>
<dbReference type="GO" id="GO:0005743">
    <property type="term" value="C:mitochondrial inner membrane"/>
    <property type="evidence" value="ECO:0007669"/>
    <property type="project" value="UniProtKB-SubCell"/>
</dbReference>
<feature type="domain" description="P-type ATPase A" evidence="19">
    <location>
        <begin position="154"/>
        <end position="191"/>
    </location>
</feature>
<dbReference type="GO" id="GO:0005524">
    <property type="term" value="F:ATP binding"/>
    <property type="evidence" value="ECO:0007669"/>
    <property type="project" value="UniProtKB-KW"/>
</dbReference>
<dbReference type="InterPro" id="IPR036412">
    <property type="entry name" value="HAD-like_sf"/>
</dbReference>
<dbReference type="PRINTS" id="PR00119">
    <property type="entry name" value="CATATPASE"/>
</dbReference>
<dbReference type="Pfam" id="PF00689">
    <property type="entry name" value="Cation_ATPase_C"/>
    <property type="match status" value="1"/>
</dbReference>
<dbReference type="GO" id="GO:0006122">
    <property type="term" value="P:mitochondrial electron transport, ubiquinol to cytochrome c"/>
    <property type="evidence" value="ECO:0007669"/>
    <property type="project" value="InterPro"/>
</dbReference>
<dbReference type="InterPro" id="IPR023298">
    <property type="entry name" value="ATPase_P-typ_TM_dom_sf"/>
</dbReference>
<dbReference type="InterPro" id="IPR023214">
    <property type="entry name" value="HAD_sf"/>
</dbReference>
<evidence type="ECO:0000313" key="22">
    <source>
        <dbReference type="EMBL" id="RGP60080.1"/>
    </source>
</evidence>
<dbReference type="Gene3D" id="3.40.50.1000">
    <property type="entry name" value="HAD superfamily/HAD-like"/>
    <property type="match status" value="1"/>
</dbReference>
<keyword evidence="15 18" id="KW-0472">Membrane</keyword>
<dbReference type="EMBL" id="PXOF01000198">
    <property type="protein sequence ID" value="RGP60080.1"/>
    <property type="molecule type" value="Genomic_DNA"/>
</dbReference>
<keyword evidence="12" id="KW-0249">Electron transport</keyword>
<evidence type="ECO:0000256" key="14">
    <source>
        <dbReference type="ARBA" id="ARBA00023128"/>
    </source>
</evidence>
<dbReference type="SUPFAM" id="SSF56784">
    <property type="entry name" value="HAD-like"/>
    <property type="match status" value="1"/>
</dbReference>
<protein>
    <recommendedName>
        <fullName evidence="16">Complex III subunit 9</fullName>
    </recommendedName>
</protein>
<keyword evidence="5" id="KW-0679">Respiratory chain</keyword>
<dbReference type="InterPro" id="IPR008027">
    <property type="entry name" value="QCR9"/>
</dbReference>
<dbReference type="FunFam" id="1.20.5.260:FF:000001">
    <property type="entry name" value="Cytochrome b-c1 complex subunit 9"/>
    <property type="match status" value="1"/>
</dbReference>
<dbReference type="Pfam" id="PF00122">
    <property type="entry name" value="E1-E2_ATPase"/>
    <property type="match status" value="1"/>
</dbReference>
<comment type="caution">
    <text evidence="22">The sequence shown here is derived from an EMBL/GenBank/DDBJ whole genome shotgun (WGS) entry which is preliminary data.</text>
</comment>
<feature type="transmembrane region" description="Helical" evidence="18">
    <location>
        <begin position="695"/>
        <end position="715"/>
    </location>
</feature>
<dbReference type="Proteomes" id="UP000266152">
    <property type="component" value="Unassembled WGS sequence"/>
</dbReference>
<dbReference type="SUPFAM" id="SSF81653">
    <property type="entry name" value="Calcium ATPase, transduction domain A"/>
    <property type="match status" value="1"/>
</dbReference>
<keyword evidence="10" id="KW-0067">ATP-binding</keyword>
<feature type="transmembrane region" description="Helical" evidence="18">
    <location>
        <begin position="120"/>
        <end position="138"/>
    </location>
</feature>
<proteinExistence type="inferred from homology"/>
<evidence type="ECO:0000256" key="17">
    <source>
        <dbReference type="SAM" id="MobiDB-lite"/>
    </source>
</evidence>
<dbReference type="STRING" id="5514.A0A395RIY1"/>
<dbReference type="GO" id="GO:0005388">
    <property type="term" value="F:P-type calcium transporter activity"/>
    <property type="evidence" value="ECO:0007669"/>
    <property type="project" value="TreeGrafter"/>
</dbReference>
<keyword evidence="8" id="KW-0547">Nucleotide-binding</keyword>
<evidence type="ECO:0000259" key="19">
    <source>
        <dbReference type="Pfam" id="PF00122"/>
    </source>
</evidence>
<dbReference type="GO" id="GO:0006874">
    <property type="term" value="P:intracellular calcium ion homeostasis"/>
    <property type="evidence" value="ECO:0007669"/>
    <property type="project" value="TreeGrafter"/>
</dbReference>
<dbReference type="Pfam" id="PF05365">
    <property type="entry name" value="UCR_UQCRX_QCR9"/>
    <property type="match status" value="1"/>
</dbReference>
<dbReference type="SUPFAM" id="SSF81660">
    <property type="entry name" value="Metal cation-transporting ATPase, ATP-binding domain N"/>
    <property type="match status" value="1"/>
</dbReference>
<evidence type="ECO:0000256" key="11">
    <source>
        <dbReference type="ARBA" id="ARBA00022842"/>
    </source>
</evidence>
<dbReference type="InterPro" id="IPR006068">
    <property type="entry name" value="ATPase_P-typ_cation-transptr_C"/>
</dbReference>
<feature type="domain" description="Cation-transporting P-type ATPase N-terminal" evidence="21">
    <location>
        <begin position="54"/>
        <end position="94"/>
    </location>
</feature>
<dbReference type="GO" id="GO:0012505">
    <property type="term" value="C:endomembrane system"/>
    <property type="evidence" value="ECO:0007669"/>
    <property type="project" value="UniProtKB-SubCell"/>
</dbReference>
<dbReference type="PROSITE" id="PS00154">
    <property type="entry name" value="ATPASE_E1_E2"/>
    <property type="match status" value="1"/>
</dbReference>
<dbReference type="PANTHER" id="PTHR24093:SF369">
    <property type="entry name" value="CALCIUM-TRANSPORTING ATPASE"/>
    <property type="match status" value="1"/>
</dbReference>
<dbReference type="GO" id="GO:0005886">
    <property type="term" value="C:plasma membrane"/>
    <property type="evidence" value="ECO:0007669"/>
    <property type="project" value="TreeGrafter"/>
</dbReference>
<evidence type="ECO:0000256" key="18">
    <source>
        <dbReference type="SAM" id="Phobius"/>
    </source>
</evidence>
<sequence length="946" mass="104975">MAGPDLSTEVKTRANLLDTSDALNPDPGTEDMFRTEQNRFAFNDPNPTGPFCDRKKVFRDNVLPEKKSKSLLEIAWTTYNDKVLILLTIAAVVSLALGLYQTFGGEHKLGEPKVECVEGVATIVAIVGSIVVLVGTINDWHMQRQFTRLTKKTNDRMVNVIRSRKSQEIPINDVMAGDVIHLATGDIVPVDDTKDVEKLDPFIISGSKVNEGNGTFLVTAVGVNSSYGRILMALRTEQEDTPLQRKLTVMADWIAKLPNNRGSPSEKGQDLMKIFIVSITVVFVAVPEGLPLAVTLALSFATVKMLRGNNLVRILKACETMGNATTACSDKTGTLTQNKMTVVAATLGKTTSFGGTGAPMDKSIKIDQEAITVPNVSETEFADGLSQEVKDLLVRSNVLNSTAFEGEQDGQKTFTGSKTEVALLTHCRDRLGSDPVEEIRSTAEIVQIVPLDSKHKYSAVVVKLADGRYRAFAKGASEILLGKCTKVLETTSQGGLTSTLLTDTERDMFNLVISSYAAQTLRTIENPRYADFNAVHRDMTLISIYGIKNPLRPTVISDLEDCRRAGVVVRMVTGDNIQTACAIASECGIFRPDEGGIAMEGPDFRRLPPGRKVLKSASFCRGIDIRISCRKQHTGICPQCRSASVGQPDHDSERDAKELKTLVFNTFFWLQIFNEINNRRLDNKLNIFEGLHRNMFFIIINIIMIGGQILIIFVGSDAFEIVRLSGKEWGLSIGLGAISVPWGAAIRLWPDEWIAACLPGFLHRRWISPPEADLAAEKPLDSDDEFVRPPLRVMSSLHGPRVQQHIGFRERMYRNSPSFTRSLTIARRRRPPPTPSRVLDTQLRSSIKMLIAHSHRPSPTPSTGKSQRQRRRTDHNIPNLETNTNQSCRSLFSTNYLMLATVFSAGFAWEIGFNNVMDKVWDNNNRGRQWKDIRHKFIEGGDEDEE</sequence>
<dbReference type="Gene3D" id="2.70.150.10">
    <property type="entry name" value="Calcium-transporting ATPase, cytoplasmic transduction domain A"/>
    <property type="match status" value="2"/>
</dbReference>
<feature type="transmembrane region" description="Helical" evidence="18">
    <location>
        <begin position="83"/>
        <end position="100"/>
    </location>
</feature>
<evidence type="ECO:0000256" key="10">
    <source>
        <dbReference type="ARBA" id="ARBA00022840"/>
    </source>
</evidence>
<dbReference type="PRINTS" id="PR00121">
    <property type="entry name" value="NAKATPASE"/>
</dbReference>
<evidence type="ECO:0000256" key="4">
    <source>
        <dbReference type="ARBA" id="ARBA00022448"/>
    </source>
</evidence>
<dbReference type="InterPro" id="IPR023299">
    <property type="entry name" value="ATPase_P-typ_cyto_dom_N"/>
</dbReference>
<organism evidence="22 23">
    <name type="scientific">Fusarium sporotrichioides</name>
    <dbReference type="NCBI Taxonomy" id="5514"/>
    <lineage>
        <taxon>Eukaryota</taxon>
        <taxon>Fungi</taxon>
        <taxon>Dikarya</taxon>
        <taxon>Ascomycota</taxon>
        <taxon>Pezizomycotina</taxon>
        <taxon>Sordariomycetes</taxon>
        <taxon>Hypocreomycetidae</taxon>
        <taxon>Hypocreales</taxon>
        <taxon>Nectriaceae</taxon>
        <taxon>Fusarium</taxon>
    </lineage>
</organism>
<evidence type="ECO:0000256" key="13">
    <source>
        <dbReference type="ARBA" id="ARBA00022989"/>
    </source>
</evidence>
<evidence type="ECO:0000256" key="15">
    <source>
        <dbReference type="ARBA" id="ARBA00023136"/>
    </source>
</evidence>
<dbReference type="GO" id="GO:0046872">
    <property type="term" value="F:metal ion binding"/>
    <property type="evidence" value="ECO:0007669"/>
    <property type="project" value="UniProtKB-KW"/>
</dbReference>
<keyword evidence="4" id="KW-0813">Transport</keyword>
<dbReference type="InterPro" id="IPR036656">
    <property type="entry name" value="QCR9_sf"/>
</dbReference>
<dbReference type="InterPro" id="IPR018303">
    <property type="entry name" value="ATPase_P-typ_P_site"/>
</dbReference>
<evidence type="ECO:0000256" key="2">
    <source>
        <dbReference type="ARBA" id="ARBA00004434"/>
    </source>
</evidence>
<evidence type="ECO:0000313" key="23">
    <source>
        <dbReference type="Proteomes" id="UP000266152"/>
    </source>
</evidence>
<evidence type="ECO:0000256" key="6">
    <source>
        <dbReference type="ARBA" id="ARBA00022692"/>
    </source>
</evidence>
<keyword evidence="6 18" id="KW-0812">Transmembrane</keyword>
<dbReference type="InterPro" id="IPR001757">
    <property type="entry name" value="P_typ_ATPase"/>
</dbReference>
<evidence type="ECO:0000256" key="5">
    <source>
        <dbReference type="ARBA" id="ARBA00022660"/>
    </source>
</evidence>
<dbReference type="GO" id="GO:0016887">
    <property type="term" value="F:ATP hydrolysis activity"/>
    <property type="evidence" value="ECO:0007669"/>
    <property type="project" value="InterPro"/>
</dbReference>
<keyword evidence="23" id="KW-1185">Reference proteome</keyword>